<reference evidence="2" key="1">
    <citation type="submission" date="2014-09" db="EMBL/GenBank/DDBJ databases">
        <title>Vibrio variabilis JCM 19239. (C206) whole genome shotgun sequence.</title>
        <authorList>
            <person name="Sawabe T."/>
            <person name="Meirelles P."/>
            <person name="Nakanishi M."/>
            <person name="Sayaka M."/>
            <person name="Hattori M."/>
            <person name="Ohkuma M."/>
        </authorList>
    </citation>
    <scope>NUCLEOTIDE SEQUENCE [LARGE SCALE GENOMIC DNA]</scope>
    <source>
        <strain evidence="2">JCM 19239</strain>
    </source>
</reference>
<protein>
    <submittedName>
        <fullName evidence="1">Uncharacterized protein</fullName>
    </submittedName>
</protein>
<dbReference type="Proteomes" id="UP000029223">
    <property type="component" value="Unassembled WGS sequence"/>
</dbReference>
<gene>
    <name evidence="1" type="ORF">JCM19239_4772</name>
</gene>
<name>A0ABQ0JGC2_9VIBR</name>
<evidence type="ECO:0000313" key="1">
    <source>
        <dbReference type="EMBL" id="GAL27807.1"/>
    </source>
</evidence>
<reference evidence="2" key="2">
    <citation type="submission" date="2014-09" db="EMBL/GenBank/DDBJ databases">
        <authorList>
            <consortium name="NBRP consortium"/>
            <person name="Sawabe T."/>
            <person name="Meirelles P."/>
            <person name="Nakanishi M."/>
            <person name="Sayaka M."/>
            <person name="Hattori M."/>
            <person name="Ohkuma M."/>
        </authorList>
    </citation>
    <scope>NUCLEOTIDE SEQUENCE [LARGE SCALE GENOMIC DNA]</scope>
    <source>
        <strain evidence="2">JCM 19239</strain>
    </source>
</reference>
<keyword evidence="2" id="KW-1185">Reference proteome</keyword>
<accession>A0ABQ0JGC2</accession>
<evidence type="ECO:0000313" key="2">
    <source>
        <dbReference type="Proteomes" id="UP000029223"/>
    </source>
</evidence>
<dbReference type="EMBL" id="BBMS01000034">
    <property type="protein sequence ID" value="GAL27807.1"/>
    <property type="molecule type" value="Genomic_DNA"/>
</dbReference>
<organism evidence="1 2">
    <name type="scientific">Vibrio variabilis</name>
    <dbReference type="NCBI Taxonomy" id="990271"/>
    <lineage>
        <taxon>Bacteria</taxon>
        <taxon>Pseudomonadati</taxon>
        <taxon>Pseudomonadota</taxon>
        <taxon>Gammaproteobacteria</taxon>
        <taxon>Vibrionales</taxon>
        <taxon>Vibrionaceae</taxon>
        <taxon>Vibrio</taxon>
    </lineage>
</organism>
<comment type="caution">
    <text evidence="1">The sequence shown here is derived from an EMBL/GenBank/DDBJ whole genome shotgun (WGS) entry which is preliminary data.</text>
</comment>
<sequence length="92" mass="10233">MAYDRGLSAFVDYNQQVKLAAGNDGIALDYIFKKGQFDSSTPLNWYIAGGGYFDWDGDFSARIPIGVNLNFAKDWKLYGQVHPEVTFNDGLG</sequence>
<proteinExistence type="predicted"/>